<keyword evidence="3" id="KW-0104">Cadmium</keyword>
<comment type="catalytic activity">
    <reaction evidence="8">
        <text>Cd(2+)(in) + ATP + H2O = Cd(2+)(out) + ADP + phosphate + H(+)</text>
        <dbReference type="Rhea" id="RHEA:12132"/>
        <dbReference type="ChEBI" id="CHEBI:15377"/>
        <dbReference type="ChEBI" id="CHEBI:15378"/>
        <dbReference type="ChEBI" id="CHEBI:30616"/>
        <dbReference type="ChEBI" id="CHEBI:43474"/>
        <dbReference type="ChEBI" id="CHEBI:48775"/>
        <dbReference type="ChEBI" id="CHEBI:456216"/>
        <dbReference type="EC" id="7.2.2.21"/>
    </reaction>
</comment>
<keyword evidence="9" id="KW-1003">Cell membrane</keyword>
<dbReference type="SUPFAM" id="SSF56784">
    <property type="entry name" value="HAD-like"/>
    <property type="match status" value="1"/>
</dbReference>
<comment type="subcellular location">
    <subcellularLocation>
        <location evidence="9">Cell membrane</location>
    </subcellularLocation>
    <subcellularLocation>
        <location evidence="1">Membrane</location>
        <topology evidence="1">Multi-pass membrane protein</topology>
    </subcellularLocation>
</comment>
<evidence type="ECO:0000256" key="5">
    <source>
        <dbReference type="ARBA" id="ARBA00022989"/>
    </source>
</evidence>
<gene>
    <name evidence="12" type="primary">cadA</name>
    <name evidence="12" type="ORF">H8S02_05450</name>
</gene>
<evidence type="ECO:0000256" key="9">
    <source>
        <dbReference type="RuleBase" id="RU362081"/>
    </source>
</evidence>
<evidence type="ECO:0000256" key="2">
    <source>
        <dbReference type="ARBA" id="ARBA00006024"/>
    </source>
</evidence>
<dbReference type="SUPFAM" id="SSF81665">
    <property type="entry name" value="Calcium ATPase, transmembrane domain M"/>
    <property type="match status" value="1"/>
</dbReference>
<dbReference type="PANTHER" id="PTHR48085">
    <property type="entry name" value="CADMIUM/ZINC-TRANSPORTING ATPASE HMA2-RELATED"/>
    <property type="match status" value="1"/>
</dbReference>
<dbReference type="InterPro" id="IPR023299">
    <property type="entry name" value="ATPase_P-typ_cyto_dom_N"/>
</dbReference>
<feature type="compositionally biased region" description="Basic and acidic residues" evidence="10">
    <location>
        <begin position="36"/>
        <end position="47"/>
    </location>
</feature>
<proteinExistence type="inferred from homology"/>
<dbReference type="Gene3D" id="2.70.150.10">
    <property type="entry name" value="Calcium-transporting ATPase, cytoplasmic transduction domain A"/>
    <property type="match status" value="1"/>
</dbReference>
<dbReference type="Pfam" id="PF00122">
    <property type="entry name" value="E1-E2_ATPase"/>
    <property type="match status" value="1"/>
</dbReference>
<keyword evidence="4 9" id="KW-0812">Transmembrane</keyword>
<evidence type="ECO:0000256" key="3">
    <source>
        <dbReference type="ARBA" id="ARBA00022539"/>
    </source>
</evidence>
<evidence type="ECO:0000256" key="10">
    <source>
        <dbReference type="SAM" id="MobiDB-lite"/>
    </source>
</evidence>
<accession>A0ABR7GM58</accession>
<dbReference type="Pfam" id="PF00702">
    <property type="entry name" value="Hydrolase"/>
    <property type="match status" value="1"/>
</dbReference>
<dbReference type="EMBL" id="JACOPK010000004">
    <property type="protein sequence ID" value="MBC5695391.1"/>
    <property type="molecule type" value="Genomic_DNA"/>
</dbReference>
<dbReference type="InterPro" id="IPR059000">
    <property type="entry name" value="ATPase_P-type_domA"/>
</dbReference>
<dbReference type="InterPro" id="IPR001757">
    <property type="entry name" value="P_typ_ATPase"/>
</dbReference>
<sequence length="675" mass="73440">MQPLSAALAMLHQSESETEGMSFMERAQYRAKMRRREQTRLRRENAKRGASSGGEGRYQAMSMMDMQFTLIRLIASAALVIAGALFGSDDHIAFILYLLAYLLAAVPVAGNAIQELSHGRFFSEYPLMLVVSLGAFLLRHRPEAAIVLVLHGVGKIASDFILAGANSEMPQQASCIPEKAAVVNMKGEERMISPAEVRIGEFVLVRSGERVPLDGVVIRGEGTVDESIITGDSELAAVSKDSHVLAGSLYTGSLLLMRTMVRFDDSAISRIMRVQEDSSEHKAALERSMLLMVSRFIPFMFILAVLLAIVPPLLNSTAPLQSWVYRALTLLAVSCPAALAVSVPLVFWCGSSRLARKGVHAKGSEAIEKTAEMRMAVFNKTGTLTKGDLHIKKVFPTQEFDEQSCIALAAAAEQLSAHPVARALVDAYKGQMQKVMEFEEFPGRGVRARIHNRTILVGNRKLMISRGVKGVPELRGTIVYVAYEGDYAGAIQMEDTVRDEAADAVRELKAQGITRTVLLTGDSELSAQQVADAAGIDTIHFGLQPEEKAAKMDFLMRTIPTDGAEAYVGDGIHDLDELKTADVGIAMGTAGSRDTAKCANVLVMTHDLTRLADAVRISRRTHSTAVQNMMIVVIAKILLALLALFGFVQMWHVVAVDIILSVLTVFNSARILNTK</sequence>
<feature type="transmembrane region" description="Helical" evidence="9">
    <location>
        <begin position="625"/>
        <end position="645"/>
    </location>
</feature>
<dbReference type="Proteomes" id="UP000641741">
    <property type="component" value="Unassembled WGS sequence"/>
</dbReference>
<evidence type="ECO:0000313" key="12">
    <source>
        <dbReference type="EMBL" id="MBC5695391.1"/>
    </source>
</evidence>
<dbReference type="NCBIfam" id="TIGR01512">
    <property type="entry name" value="ATPase-IB2_Cd"/>
    <property type="match status" value="1"/>
</dbReference>
<feature type="transmembrane region" description="Helical" evidence="9">
    <location>
        <begin position="94"/>
        <end position="113"/>
    </location>
</feature>
<evidence type="ECO:0000256" key="6">
    <source>
        <dbReference type="ARBA" id="ARBA00023136"/>
    </source>
</evidence>
<evidence type="ECO:0000256" key="8">
    <source>
        <dbReference type="ARBA" id="ARBA00049338"/>
    </source>
</evidence>
<keyword evidence="6 9" id="KW-0472">Membrane</keyword>
<dbReference type="NCBIfam" id="TIGR01525">
    <property type="entry name" value="ATPase-IB_hvy"/>
    <property type="match status" value="1"/>
</dbReference>
<comment type="similarity">
    <text evidence="2 9">Belongs to the cation transport ATPase (P-type) (TC 3.A.3) family. Type IB subfamily.</text>
</comment>
<evidence type="ECO:0000256" key="4">
    <source>
        <dbReference type="ARBA" id="ARBA00022692"/>
    </source>
</evidence>
<feature type="transmembrane region" description="Helical" evidence="9">
    <location>
        <begin position="651"/>
        <end position="672"/>
    </location>
</feature>
<dbReference type="PANTHER" id="PTHR48085:SF5">
    <property type="entry name" value="CADMIUM_ZINC-TRANSPORTING ATPASE HMA4-RELATED"/>
    <property type="match status" value="1"/>
</dbReference>
<keyword evidence="13" id="KW-1185">Reference proteome</keyword>
<dbReference type="PRINTS" id="PR00119">
    <property type="entry name" value="CATATPASE"/>
</dbReference>
<dbReference type="InterPro" id="IPR023214">
    <property type="entry name" value="HAD_sf"/>
</dbReference>
<feature type="transmembrane region" description="Helical" evidence="9">
    <location>
        <begin position="68"/>
        <end position="87"/>
    </location>
</feature>
<name>A0ABR7GM58_9FIRM</name>
<dbReference type="EC" id="7.2.2.21" evidence="7"/>
<dbReference type="InterPro" id="IPR023298">
    <property type="entry name" value="ATPase_P-typ_TM_dom_sf"/>
</dbReference>
<evidence type="ECO:0000313" key="13">
    <source>
        <dbReference type="Proteomes" id="UP000641741"/>
    </source>
</evidence>
<dbReference type="Gene3D" id="3.40.50.1000">
    <property type="entry name" value="HAD superfamily/HAD-like"/>
    <property type="match status" value="1"/>
</dbReference>
<evidence type="ECO:0000256" key="1">
    <source>
        <dbReference type="ARBA" id="ARBA00004141"/>
    </source>
</evidence>
<feature type="transmembrane region" description="Helical" evidence="9">
    <location>
        <begin position="289"/>
        <end position="311"/>
    </location>
</feature>
<dbReference type="InterPro" id="IPR008250">
    <property type="entry name" value="ATPase_P-typ_transduc_dom_A_sf"/>
</dbReference>
<feature type="domain" description="P-type ATPase A" evidence="11">
    <location>
        <begin position="176"/>
        <end position="274"/>
    </location>
</feature>
<dbReference type="InterPro" id="IPR027256">
    <property type="entry name" value="P-typ_ATPase_IB"/>
</dbReference>
<evidence type="ECO:0000256" key="7">
    <source>
        <dbReference type="ARBA" id="ARBA00039103"/>
    </source>
</evidence>
<comment type="caution">
    <text evidence="12">The sequence shown here is derived from an EMBL/GenBank/DDBJ whole genome shotgun (WGS) entry which is preliminary data.</text>
</comment>
<dbReference type="Gene3D" id="3.40.1110.10">
    <property type="entry name" value="Calcium-transporting ATPase, cytoplasmic domain N"/>
    <property type="match status" value="1"/>
</dbReference>
<dbReference type="NCBIfam" id="TIGR01494">
    <property type="entry name" value="ATPase_P-type"/>
    <property type="match status" value="1"/>
</dbReference>
<keyword evidence="9" id="KW-0479">Metal-binding</keyword>
<dbReference type="SUPFAM" id="SSF81653">
    <property type="entry name" value="Calcium ATPase, transduction domain A"/>
    <property type="match status" value="1"/>
</dbReference>
<organism evidence="12 13">
    <name type="scientific">Agathobaculum hominis</name>
    <dbReference type="NCBI Taxonomy" id="2763014"/>
    <lineage>
        <taxon>Bacteria</taxon>
        <taxon>Bacillati</taxon>
        <taxon>Bacillota</taxon>
        <taxon>Clostridia</taxon>
        <taxon>Eubacteriales</taxon>
        <taxon>Butyricicoccaceae</taxon>
        <taxon>Agathobaculum</taxon>
    </lineage>
</organism>
<dbReference type="InterPro" id="IPR036412">
    <property type="entry name" value="HAD-like_sf"/>
</dbReference>
<keyword evidence="9" id="KW-0067">ATP-binding</keyword>
<feature type="transmembrane region" description="Helical" evidence="9">
    <location>
        <begin position="323"/>
        <end position="348"/>
    </location>
</feature>
<dbReference type="InterPro" id="IPR051014">
    <property type="entry name" value="Cation_Transport_ATPase_IB"/>
</dbReference>
<keyword evidence="5 9" id="KW-1133">Transmembrane helix</keyword>
<reference evidence="12 13" key="1">
    <citation type="submission" date="2020-08" db="EMBL/GenBank/DDBJ databases">
        <title>Genome public.</title>
        <authorList>
            <person name="Liu C."/>
            <person name="Sun Q."/>
        </authorList>
    </citation>
    <scope>NUCLEOTIDE SEQUENCE [LARGE SCALE GENOMIC DNA]</scope>
    <source>
        <strain evidence="12 13">M2</strain>
    </source>
</reference>
<evidence type="ECO:0000259" key="11">
    <source>
        <dbReference type="Pfam" id="PF00122"/>
    </source>
</evidence>
<protein>
    <recommendedName>
        <fullName evidence="7">Cd(2+)-exporting ATPase</fullName>
        <ecNumber evidence="7">7.2.2.21</ecNumber>
    </recommendedName>
</protein>
<keyword evidence="9" id="KW-0547">Nucleotide-binding</keyword>
<feature type="region of interest" description="Disordered" evidence="10">
    <location>
        <begin position="35"/>
        <end position="55"/>
    </location>
</feature>